<comment type="caution">
    <text evidence="2">The sequence shown here is derived from an EMBL/GenBank/DDBJ whole genome shotgun (WGS) entry which is preliminary data.</text>
</comment>
<dbReference type="EMBL" id="ATBP01001655">
    <property type="protein sequence ID" value="ETR66932.1"/>
    <property type="molecule type" value="Genomic_DNA"/>
</dbReference>
<dbReference type="GO" id="GO:0006310">
    <property type="term" value="P:DNA recombination"/>
    <property type="evidence" value="ECO:0007669"/>
    <property type="project" value="TreeGrafter"/>
</dbReference>
<evidence type="ECO:0000313" key="3">
    <source>
        <dbReference type="Proteomes" id="UP000189670"/>
    </source>
</evidence>
<organism evidence="2 3">
    <name type="scientific">Candidatus Magnetoglobus multicellularis str. Araruama</name>
    <dbReference type="NCBI Taxonomy" id="890399"/>
    <lineage>
        <taxon>Bacteria</taxon>
        <taxon>Pseudomonadati</taxon>
        <taxon>Thermodesulfobacteriota</taxon>
        <taxon>Desulfobacteria</taxon>
        <taxon>Desulfobacterales</taxon>
        <taxon>Desulfobacteraceae</taxon>
        <taxon>Candidatus Magnetoglobus</taxon>
    </lineage>
</organism>
<accession>A0A1V1NWE9</accession>
<feature type="domain" description="Transposase (putative) YhgA-like" evidence="1">
    <location>
        <begin position="41"/>
        <end position="240"/>
    </location>
</feature>
<feature type="non-terminal residue" evidence="2">
    <location>
        <position position="268"/>
    </location>
</feature>
<dbReference type="InterPro" id="IPR051699">
    <property type="entry name" value="Rpn/YhgA-like_nuclease"/>
</dbReference>
<proteinExistence type="predicted"/>
<dbReference type="Pfam" id="PF04754">
    <property type="entry name" value="Transposase_31"/>
    <property type="match status" value="1"/>
</dbReference>
<dbReference type="GO" id="GO:1990238">
    <property type="term" value="F:double-stranded DNA endonuclease activity"/>
    <property type="evidence" value="ECO:0007669"/>
    <property type="project" value="TreeGrafter"/>
</dbReference>
<protein>
    <submittedName>
        <fullName evidence="2">Transposase YhgA family protein</fullName>
    </submittedName>
</protein>
<dbReference type="PANTHER" id="PTHR34611:SF2">
    <property type="entry name" value="INACTIVE RECOMBINATION-PROMOTING NUCLEASE-LIKE PROTEIN RPNE-RELATED"/>
    <property type="match status" value="1"/>
</dbReference>
<reference evidence="3" key="1">
    <citation type="submission" date="2012-11" db="EMBL/GenBank/DDBJ databases">
        <authorList>
            <person name="Lucero-Rivera Y.E."/>
            <person name="Tovar-Ramirez D."/>
        </authorList>
    </citation>
    <scope>NUCLEOTIDE SEQUENCE [LARGE SCALE GENOMIC DNA]</scope>
    <source>
        <strain evidence="3">Araruama</strain>
    </source>
</reference>
<evidence type="ECO:0000259" key="1">
    <source>
        <dbReference type="Pfam" id="PF04754"/>
    </source>
</evidence>
<dbReference type="AlphaFoldDB" id="A0A1V1NWE9"/>
<dbReference type="Proteomes" id="UP000189670">
    <property type="component" value="Unassembled WGS sequence"/>
</dbReference>
<dbReference type="InterPro" id="IPR006842">
    <property type="entry name" value="Transposase_31"/>
</dbReference>
<dbReference type="PANTHER" id="PTHR34611">
    <property type="match status" value="1"/>
</dbReference>
<sequence>MNTEPEYWINLQKEYDIDIARKTLAGIIPADQPIEKVLVNNPHDKLIKIVFSDRTEAEAYFKQNLPPKLVGQIDWDTLKLEGTQYIDDELKESASDLLFSVCFKKNKDLCYLYILFEHQTTPDKWIRFRVYKYKGRIWDESLKNEKNKECLNPILAMVVYIGNRSWNYSTEFSDLIGETTLSSDYIPKFKHFLMDHSEKNEKIKGAIKAQIAHLLIQASFQQQLKEVEANLCELLMQLPQEPGINYVRVFSVYIYATQRRDVAVQFFS</sequence>
<gene>
    <name evidence="2" type="ORF">OMM_12164</name>
</gene>
<evidence type="ECO:0000313" key="2">
    <source>
        <dbReference type="EMBL" id="ETR66932.1"/>
    </source>
</evidence>
<name>A0A1V1NWE9_9BACT</name>